<comment type="caution">
    <text evidence="3">The sequence shown here is derived from an EMBL/GenBank/DDBJ whole genome shotgun (WGS) entry which is preliminary data.</text>
</comment>
<keyword evidence="2" id="KW-0732">Signal</keyword>
<evidence type="ECO:0000256" key="2">
    <source>
        <dbReference type="SAM" id="SignalP"/>
    </source>
</evidence>
<feature type="coiled-coil region" evidence="1">
    <location>
        <begin position="23"/>
        <end position="78"/>
    </location>
</feature>
<reference evidence="3 4" key="1">
    <citation type="submission" date="2019-07" db="EMBL/GenBank/DDBJ databases">
        <title>The pathways for chlorine oxyanion respiration interact through the shared metabolite chlorate.</title>
        <authorList>
            <person name="Barnum T.P."/>
            <person name="Cheng Y."/>
            <person name="Hill K.A."/>
            <person name="Lucas L.N."/>
            <person name="Carlson H.K."/>
            <person name="Coates J.D."/>
        </authorList>
    </citation>
    <scope>NUCLEOTIDE SEQUENCE [LARGE SCALE GENOMIC DNA]</scope>
    <source>
        <strain evidence="3">BK-3</strain>
    </source>
</reference>
<evidence type="ECO:0000256" key="1">
    <source>
        <dbReference type="SAM" id="Coils"/>
    </source>
</evidence>
<evidence type="ECO:0000313" key="3">
    <source>
        <dbReference type="EMBL" id="TVT54575.1"/>
    </source>
</evidence>
<evidence type="ECO:0008006" key="5">
    <source>
        <dbReference type="Google" id="ProtNLM"/>
    </source>
</evidence>
<sequence>MKIKTLLLITLPLMGFQTIASELEKMQSQQGALKQEINSIQQETVSEQVRLEELKRLIQEQREKNQLLDKLLEAEAAKQQQKPEKEPPAQ</sequence>
<evidence type="ECO:0000313" key="4">
    <source>
        <dbReference type="Proteomes" id="UP000317355"/>
    </source>
</evidence>
<name>A0A558D0P9_9GAMM</name>
<dbReference type="EMBL" id="VMRY01000041">
    <property type="protein sequence ID" value="TVT54575.1"/>
    <property type="molecule type" value="Genomic_DNA"/>
</dbReference>
<dbReference type="AlphaFoldDB" id="A0A558D0P9"/>
<keyword evidence="1" id="KW-0175">Coiled coil</keyword>
<feature type="chain" id="PRO_5022224858" description="YbgF trimerisation domain-containing protein" evidence="2">
    <location>
        <begin position="21"/>
        <end position="90"/>
    </location>
</feature>
<organism evidence="3 4">
    <name type="scientific">Sedimenticola thiotaurini</name>
    <dbReference type="NCBI Taxonomy" id="1543721"/>
    <lineage>
        <taxon>Bacteria</taxon>
        <taxon>Pseudomonadati</taxon>
        <taxon>Pseudomonadota</taxon>
        <taxon>Gammaproteobacteria</taxon>
        <taxon>Chromatiales</taxon>
        <taxon>Sedimenticolaceae</taxon>
        <taxon>Sedimenticola</taxon>
    </lineage>
</organism>
<feature type="signal peptide" evidence="2">
    <location>
        <begin position="1"/>
        <end position="20"/>
    </location>
</feature>
<proteinExistence type="predicted"/>
<gene>
    <name evidence="3" type="ORF">FHK82_10300</name>
</gene>
<protein>
    <recommendedName>
        <fullName evidence="5">YbgF trimerisation domain-containing protein</fullName>
    </recommendedName>
</protein>
<accession>A0A558D0P9</accession>
<dbReference type="Proteomes" id="UP000317355">
    <property type="component" value="Unassembled WGS sequence"/>
</dbReference>